<gene>
    <name evidence="11" type="ORF">AB1Y20_019514</name>
</gene>
<evidence type="ECO:0000256" key="1">
    <source>
        <dbReference type="ARBA" id="ARBA00005641"/>
    </source>
</evidence>
<feature type="region of interest" description="Disordered" evidence="8">
    <location>
        <begin position="416"/>
        <end position="491"/>
    </location>
</feature>
<dbReference type="PRINTS" id="PR01217">
    <property type="entry name" value="PRICHEXTENSN"/>
</dbReference>
<keyword evidence="9" id="KW-1133">Transmembrane helix</keyword>
<dbReference type="InterPro" id="IPR017853">
    <property type="entry name" value="GH"/>
</dbReference>
<evidence type="ECO:0000256" key="7">
    <source>
        <dbReference type="RuleBase" id="RU361153"/>
    </source>
</evidence>
<feature type="domain" description="Glycoside hydrolase family 5" evidence="10">
    <location>
        <begin position="45"/>
        <end position="381"/>
    </location>
</feature>
<dbReference type="InterPro" id="IPR001547">
    <property type="entry name" value="Glyco_hydro_5"/>
</dbReference>
<dbReference type="PANTHER" id="PTHR35923">
    <property type="entry name" value="MAJOR EXTRACELLULAR ENDOGLUCANASE"/>
    <property type="match status" value="1"/>
</dbReference>
<evidence type="ECO:0000256" key="3">
    <source>
        <dbReference type="ARBA" id="ARBA00023001"/>
    </source>
</evidence>
<evidence type="ECO:0000256" key="5">
    <source>
        <dbReference type="ARBA" id="ARBA00023295"/>
    </source>
</evidence>
<keyword evidence="3" id="KW-0136">Cellulose degradation</keyword>
<dbReference type="Gene3D" id="3.20.20.80">
    <property type="entry name" value="Glycosidases"/>
    <property type="match status" value="1"/>
</dbReference>
<comment type="caution">
    <text evidence="11">The sequence shown here is derived from an EMBL/GenBank/DDBJ whole genome shotgun (WGS) entry which is preliminary data.</text>
</comment>
<evidence type="ECO:0000313" key="12">
    <source>
        <dbReference type="Proteomes" id="UP001515480"/>
    </source>
</evidence>
<name>A0AB34JRZ6_PRYPA</name>
<dbReference type="EMBL" id="JBGBPQ010000005">
    <property type="protein sequence ID" value="KAL1524625.1"/>
    <property type="molecule type" value="Genomic_DNA"/>
</dbReference>
<evidence type="ECO:0000256" key="9">
    <source>
        <dbReference type="SAM" id="Phobius"/>
    </source>
</evidence>
<comment type="similarity">
    <text evidence="1 7">Belongs to the glycosyl hydrolase 5 (cellulase A) family.</text>
</comment>
<keyword evidence="12" id="KW-1185">Reference proteome</keyword>
<accession>A0AB34JRZ6</accession>
<feature type="region of interest" description="Disordered" evidence="8">
    <location>
        <begin position="554"/>
        <end position="636"/>
    </location>
</feature>
<feature type="compositionally biased region" description="Basic and acidic residues" evidence="8">
    <location>
        <begin position="554"/>
        <end position="565"/>
    </location>
</feature>
<dbReference type="Pfam" id="PF00150">
    <property type="entry name" value="Cellulase"/>
    <property type="match status" value="1"/>
</dbReference>
<dbReference type="GO" id="GO:0030245">
    <property type="term" value="P:cellulose catabolic process"/>
    <property type="evidence" value="ECO:0007669"/>
    <property type="project" value="UniProtKB-KW"/>
</dbReference>
<sequence length="636" mass="70511">MHAQQPASYWTSGAKILTNAWSHGSKFPAQASDRVGEPVELRLNGVSWSGMESSPCVLGGLEKHDARDYLKQIGETMGFNALRIPFAADALLSALQPPLCVDDKLLSGYNKRYTKLSYSEQLSLFIQEAADYGLLVMLDLHRMESKRTQQPSGSVSNVDVMSRAWTKLARELCDATKYWNLFAFDLRNEPFLAHWGKPRDFEATGYAANERWDTVAARLGNEIQKACPRVLVMVEGVAGFVSMPDDASSMLPAVIGEQIIPGIGTWWGENLRGVLKNPVHLDAASDKVVYSPHTYGPSVYNQKQFGASDFPDNLNSIWDQQFGFIAKQGIAPIVIGEWGGKYHDDPDSIYGSKDRIWHGQLLQYIAENRIAGSFYWAYNPTSSDTGGLIWDWYNMEPDQQKVGLLSRLASTKVPVALHPPPPFPPPEPPLLPPWPDDPPSPPSPLPPRPPPPPSPPPHPAAPPSPSPPPCAPPQPPSPPPPPPPPSPPDWVSLLLAESAQETPPPPSPPPPVTVIQLVAKASTGLPVRVACIGGVMFLGLLLLKRLNRRQEYDDDRVHDPHERKIPRQRASRWARRSSRKKTNRRKAQQNELESTESELSDCEQITVQEDSEETDNEEDCSLEQKRRRKSRKPGHA</sequence>
<feature type="compositionally biased region" description="Basic residues" evidence="8">
    <location>
        <begin position="566"/>
        <end position="587"/>
    </location>
</feature>
<evidence type="ECO:0000256" key="8">
    <source>
        <dbReference type="SAM" id="MobiDB-lite"/>
    </source>
</evidence>
<keyword evidence="9" id="KW-0472">Membrane</keyword>
<feature type="transmembrane region" description="Helical" evidence="9">
    <location>
        <begin position="525"/>
        <end position="543"/>
    </location>
</feature>
<evidence type="ECO:0000259" key="10">
    <source>
        <dbReference type="Pfam" id="PF00150"/>
    </source>
</evidence>
<keyword evidence="9" id="KW-0812">Transmembrane</keyword>
<protein>
    <recommendedName>
        <fullName evidence="10">Glycoside hydrolase family 5 domain-containing protein</fullName>
    </recommendedName>
</protein>
<feature type="compositionally biased region" description="Pro residues" evidence="8">
    <location>
        <begin position="417"/>
        <end position="488"/>
    </location>
</feature>
<feature type="compositionally biased region" description="Acidic residues" evidence="8">
    <location>
        <begin position="609"/>
        <end position="621"/>
    </location>
</feature>
<evidence type="ECO:0000256" key="2">
    <source>
        <dbReference type="ARBA" id="ARBA00022801"/>
    </source>
</evidence>
<evidence type="ECO:0000256" key="4">
    <source>
        <dbReference type="ARBA" id="ARBA00023277"/>
    </source>
</evidence>
<reference evidence="11 12" key="1">
    <citation type="journal article" date="2024" name="Science">
        <title>Giant polyketide synthase enzymes in the biosynthesis of giant marine polyether toxins.</title>
        <authorList>
            <person name="Fallon T.R."/>
            <person name="Shende V.V."/>
            <person name="Wierzbicki I.H."/>
            <person name="Pendleton A.L."/>
            <person name="Watervoot N.F."/>
            <person name="Auber R.P."/>
            <person name="Gonzalez D.J."/>
            <person name="Wisecaver J.H."/>
            <person name="Moore B.S."/>
        </authorList>
    </citation>
    <scope>NUCLEOTIDE SEQUENCE [LARGE SCALE GENOMIC DNA]</scope>
    <source>
        <strain evidence="11 12">12B1</strain>
    </source>
</reference>
<proteinExistence type="inferred from homology"/>
<dbReference type="SUPFAM" id="SSF51445">
    <property type="entry name" value="(Trans)glycosidases"/>
    <property type="match status" value="1"/>
</dbReference>
<keyword evidence="2 7" id="KW-0378">Hydrolase</keyword>
<dbReference type="AlphaFoldDB" id="A0AB34JRZ6"/>
<keyword evidence="5 7" id="KW-0326">Glycosidase</keyword>
<feature type="compositionally biased region" description="Basic residues" evidence="8">
    <location>
        <begin position="625"/>
        <end position="636"/>
    </location>
</feature>
<organism evidence="11 12">
    <name type="scientific">Prymnesium parvum</name>
    <name type="common">Toxic golden alga</name>
    <dbReference type="NCBI Taxonomy" id="97485"/>
    <lineage>
        <taxon>Eukaryota</taxon>
        <taxon>Haptista</taxon>
        <taxon>Haptophyta</taxon>
        <taxon>Prymnesiophyceae</taxon>
        <taxon>Prymnesiales</taxon>
        <taxon>Prymnesiaceae</taxon>
        <taxon>Prymnesium</taxon>
    </lineage>
</organism>
<evidence type="ECO:0000256" key="6">
    <source>
        <dbReference type="ARBA" id="ARBA00023326"/>
    </source>
</evidence>
<keyword evidence="4" id="KW-0119">Carbohydrate metabolism</keyword>
<dbReference type="PANTHER" id="PTHR35923:SF2">
    <property type="entry name" value="ENDOGLUCANASE"/>
    <property type="match status" value="1"/>
</dbReference>
<evidence type="ECO:0000313" key="11">
    <source>
        <dbReference type="EMBL" id="KAL1524625.1"/>
    </source>
</evidence>
<dbReference type="GO" id="GO:0004553">
    <property type="term" value="F:hydrolase activity, hydrolyzing O-glycosyl compounds"/>
    <property type="evidence" value="ECO:0007669"/>
    <property type="project" value="InterPro"/>
</dbReference>
<dbReference type="Proteomes" id="UP001515480">
    <property type="component" value="Unassembled WGS sequence"/>
</dbReference>
<keyword evidence="6" id="KW-0624">Polysaccharide degradation</keyword>